<dbReference type="eggNOG" id="COG2085">
    <property type="taxonomic scope" value="Bacteria"/>
</dbReference>
<protein>
    <submittedName>
        <fullName evidence="1">NADP oxidoreductase, coenzyme F420-dependent</fullName>
    </submittedName>
</protein>
<proteinExistence type="predicted"/>
<dbReference type="Gene3D" id="3.40.50.720">
    <property type="entry name" value="NAD(P)-binding Rossmann-like Domain"/>
    <property type="match status" value="1"/>
</dbReference>
<dbReference type="KEGG" id="cpb:Cphamn1_1458"/>
<dbReference type="InterPro" id="IPR036291">
    <property type="entry name" value="NAD(P)-bd_dom_sf"/>
</dbReference>
<evidence type="ECO:0000313" key="1">
    <source>
        <dbReference type="EMBL" id="ACE04384.1"/>
    </source>
</evidence>
<dbReference type="AlphaFoldDB" id="B3EJL5"/>
<name>B3EJL5_CHLPB</name>
<gene>
    <name evidence="1" type="ordered locus">Cphamn1_1458</name>
</gene>
<accession>B3EJL5</accession>
<organism evidence="1">
    <name type="scientific">Chlorobium phaeobacteroides (strain BS1)</name>
    <dbReference type="NCBI Taxonomy" id="331678"/>
    <lineage>
        <taxon>Bacteria</taxon>
        <taxon>Pseudomonadati</taxon>
        <taxon>Chlorobiota</taxon>
        <taxon>Chlorobiia</taxon>
        <taxon>Chlorobiales</taxon>
        <taxon>Chlorobiaceae</taxon>
        <taxon>Chlorobium/Pelodictyon group</taxon>
        <taxon>Chlorobium</taxon>
    </lineage>
</organism>
<dbReference type="HOGENOM" id="CLU_2581540_0_0_10"/>
<dbReference type="SUPFAM" id="SSF51735">
    <property type="entry name" value="NAD(P)-binding Rossmann-fold domains"/>
    <property type="match status" value="1"/>
</dbReference>
<reference evidence="1" key="1">
    <citation type="submission" date="2008-06" db="EMBL/GenBank/DDBJ databases">
        <title>Complete sequence of Chlorobium phaeobacteroides BS1.</title>
        <authorList>
            <consortium name="US DOE Joint Genome Institute"/>
            <person name="Lucas S."/>
            <person name="Copeland A."/>
            <person name="Lapidus A."/>
            <person name="Glavina del Rio T."/>
            <person name="Dalin E."/>
            <person name="Tice H."/>
            <person name="Bruce D."/>
            <person name="Goodwin L."/>
            <person name="Pitluck S."/>
            <person name="Schmutz J."/>
            <person name="Larimer F."/>
            <person name="Land M."/>
            <person name="Hauser L."/>
            <person name="Kyrpides N."/>
            <person name="Ovchinnikova G."/>
            <person name="Li T."/>
            <person name="Liu Z."/>
            <person name="Zhao F."/>
            <person name="Overmann J."/>
            <person name="Bryant D.A."/>
            <person name="Richardson P."/>
        </authorList>
    </citation>
    <scope>NUCLEOTIDE SEQUENCE [LARGE SCALE GENOMIC DNA]</scope>
    <source>
        <strain evidence="1">BS1</strain>
    </source>
</reference>
<dbReference type="EMBL" id="CP001101">
    <property type="protein sequence ID" value="ACE04384.1"/>
    <property type="molecule type" value="Genomic_DNA"/>
</dbReference>
<sequence>MQRWLPGARVVKWFNIVGNPHMVNPDFNGEKPDMFICGNEVSAKATASELAQQLDWPPVIDLGCISKSRYLEPLAMVWITHFFNTGFNFNHAFKLLRK</sequence>